<proteinExistence type="predicted"/>
<comment type="caution">
    <text evidence="2">The sequence shown here is derived from an EMBL/GenBank/DDBJ whole genome shotgun (WGS) entry which is preliminary data.</text>
</comment>
<accession>A0A397S870</accession>
<dbReference type="OrthoDB" id="2346403at2759"/>
<protein>
    <submittedName>
        <fullName evidence="2">Uncharacterized protein</fullName>
    </submittedName>
</protein>
<evidence type="ECO:0000313" key="2">
    <source>
        <dbReference type="EMBL" id="RIA82520.1"/>
    </source>
</evidence>
<reference evidence="2 3" key="1">
    <citation type="submission" date="2018-06" db="EMBL/GenBank/DDBJ databases">
        <title>Comparative genomics reveals the genomic features of Rhizophagus irregularis, R. cerebriforme, R. diaphanum and Gigaspora rosea, and their symbiotic lifestyle signature.</title>
        <authorList>
            <person name="Morin E."/>
            <person name="San Clemente H."/>
            <person name="Chen E.C.H."/>
            <person name="De La Providencia I."/>
            <person name="Hainaut M."/>
            <person name="Kuo A."/>
            <person name="Kohler A."/>
            <person name="Murat C."/>
            <person name="Tang N."/>
            <person name="Roy S."/>
            <person name="Loubradou J."/>
            <person name="Henrissat B."/>
            <person name="Grigoriev I.V."/>
            <person name="Corradi N."/>
            <person name="Roux C."/>
            <person name="Martin F.M."/>
        </authorList>
    </citation>
    <scope>NUCLEOTIDE SEQUENCE [LARGE SCALE GENOMIC DNA]</scope>
    <source>
        <strain evidence="2 3">DAOM 227022</strain>
    </source>
</reference>
<gene>
    <name evidence="2" type="ORF">C1645_835242</name>
</gene>
<evidence type="ECO:0000313" key="3">
    <source>
        <dbReference type="Proteomes" id="UP000265703"/>
    </source>
</evidence>
<keyword evidence="3" id="KW-1185">Reference proteome</keyword>
<dbReference type="AlphaFoldDB" id="A0A397S870"/>
<dbReference type="EMBL" id="QKYT01000658">
    <property type="protein sequence ID" value="RIA82520.1"/>
    <property type="molecule type" value="Genomic_DNA"/>
</dbReference>
<feature type="region of interest" description="Disordered" evidence="1">
    <location>
        <begin position="1"/>
        <end position="23"/>
    </location>
</feature>
<name>A0A397S870_9GLOM</name>
<sequence>MSNLAEPINISSDSEEEDQGPSLSQELINNEEKLETTLALISSVYHITDIRHSLFPIEYPDTSNDRIAYVFHIENWTDKKAVFNNIQYSLGKPGGTHFSTFCPFLGVQCKDDKKTCQGVKLCKIATPEFKGTTHSAVDSNIDLSSSRNFSFLTISSSHQIRLNTQEEYLAAINSKCCYNNYTCNGQPVLRYHKTNSSNVTQYFIGCSAYTFGRISNFEDDKNCFTFIPSASQKQKCPISHIVDGKVELLLLVKTGCNVIFHKYEPLDLESCPYIVMVVKNTHSHPPPPPHHVPNHLQQDLKKLIEDSNELLIDSTSRRLISGPLIKAVFEQKLLHPYGQAYEDLTGEKPTFYYLNSENTEKKGWAAIIVDLDKASLNYNYSLMDHDIWVTTPFDTNVSECSHSNINREGTRLRLKTAIFHSWNYDLSLYRRFYNNRQYNVPMSSKNKRKV</sequence>
<dbReference type="Proteomes" id="UP000265703">
    <property type="component" value="Unassembled WGS sequence"/>
</dbReference>
<evidence type="ECO:0000256" key="1">
    <source>
        <dbReference type="SAM" id="MobiDB-lite"/>
    </source>
</evidence>
<organism evidence="2 3">
    <name type="scientific">Glomus cerebriforme</name>
    <dbReference type="NCBI Taxonomy" id="658196"/>
    <lineage>
        <taxon>Eukaryota</taxon>
        <taxon>Fungi</taxon>
        <taxon>Fungi incertae sedis</taxon>
        <taxon>Mucoromycota</taxon>
        <taxon>Glomeromycotina</taxon>
        <taxon>Glomeromycetes</taxon>
        <taxon>Glomerales</taxon>
        <taxon>Glomeraceae</taxon>
        <taxon>Glomus</taxon>
    </lineage>
</organism>